<evidence type="ECO:0000313" key="1">
    <source>
        <dbReference type="EMBL" id="TGO44037.1"/>
    </source>
</evidence>
<evidence type="ECO:0008006" key="3">
    <source>
        <dbReference type="Google" id="ProtNLM"/>
    </source>
</evidence>
<sequence>MSFGFSMGDFITVIELANKIRKVFVDATSQFKAISDEVRSLSIILLDVEVVLSDRKLRNEQEAQLKQIEGGCRNVLDQLEHTLDEYNELKSDHGGVSKRVKRIWKKLKWEPEDIKQLRSHISTNIGLLNAFTSGLNRDNVVRLVQSQEDQSCQTILDWITPIDYALQQSDLISRRQAGTGQ</sequence>
<organism evidence="1 2">
    <name type="scientific">Botryotinia convoluta</name>
    <dbReference type="NCBI Taxonomy" id="54673"/>
    <lineage>
        <taxon>Eukaryota</taxon>
        <taxon>Fungi</taxon>
        <taxon>Dikarya</taxon>
        <taxon>Ascomycota</taxon>
        <taxon>Pezizomycotina</taxon>
        <taxon>Leotiomycetes</taxon>
        <taxon>Helotiales</taxon>
        <taxon>Sclerotiniaceae</taxon>
        <taxon>Botryotinia</taxon>
    </lineage>
</organism>
<proteinExistence type="predicted"/>
<dbReference type="PANTHER" id="PTHR38886:SF1">
    <property type="entry name" value="NACHT-NTPASE AND P-LOOP NTPASES N-TERMINAL DOMAIN-CONTAINING PROTEIN"/>
    <property type="match status" value="1"/>
</dbReference>
<dbReference type="Proteomes" id="UP000297527">
    <property type="component" value="Unassembled WGS sequence"/>
</dbReference>
<comment type="caution">
    <text evidence="1">The sequence shown here is derived from an EMBL/GenBank/DDBJ whole genome shotgun (WGS) entry which is preliminary data.</text>
</comment>
<evidence type="ECO:0000313" key="2">
    <source>
        <dbReference type="Proteomes" id="UP000297527"/>
    </source>
</evidence>
<gene>
    <name evidence="1" type="ORF">BCON_0632g00010</name>
</gene>
<dbReference type="OrthoDB" id="195446at2759"/>
<accession>A0A4Z1HG85</accession>
<name>A0A4Z1HG85_9HELO</name>
<dbReference type="PANTHER" id="PTHR38886">
    <property type="entry name" value="SESA DOMAIN-CONTAINING PROTEIN"/>
    <property type="match status" value="1"/>
</dbReference>
<dbReference type="AlphaFoldDB" id="A0A4Z1HG85"/>
<dbReference type="EMBL" id="PQXN01000630">
    <property type="protein sequence ID" value="TGO44037.1"/>
    <property type="molecule type" value="Genomic_DNA"/>
</dbReference>
<keyword evidence="2" id="KW-1185">Reference proteome</keyword>
<protein>
    <recommendedName>
        <fullName evidence="3">NACHT-NTPase and P-loop NTPases N-terminal domain-containing protein</fullName>
    </recommendedName>
</protein>
<reference evidence="1 2" key="1">
    <citation type="submission" date="2017-12" db="EMBL/GenBank/DDBJ databases">
        <title>Comparative genomics of Botrytis spp.</title>
        <authorList>
            <person name="Valero-Jimenez C.A."/>
            <person name="Tapia P."/>
            <person name="Veloso J."/>
            <person name="Silva-Moreno E."/>
            <person name="Staats M."/>
            <person name="Valdes J.H."/>
            <person name="Van Kan J.A.L."/>
        </authorList>
    </citation>
    <scope>NUCLEOTIDE SEQUENCE [LARGE SCALE GENOMIC DNA]</scope>
    <source>
        <strain evidence="1 2">MUCL11595</strain>
    </source>
</reference>